<organism evidence="6 7">
    <name type="scientific">Solimonas marina</name>
    <dbReference type="NCBI Taxonomy" id="2714601"/>
    <lineage>
        <taxon>Bacteria</taxon>
        <taxon>Pseudomonadati</taxon>
        <taxon>Pseudomonadota</taxon>
        <taxon>Gammaproteobacteria</taxon>
        <taxon>Nevskiales</taxon>
        <taxon>Nevskiaceae</taxon>
        <taxon>Solimonas</taxon>
    </lineage>
</organism>
<evidence type="ECO:0000259" key="5">
    <source>
        <dbReference type="PROSITE" id="PS52004"/>
    </source>
</evidence>
<dbReference type="Gene3D" id="3.40.47.10">
    <property type="match status" value="1"/>
</dbReference>
<sequence>MSQPVDIAIVGLAGAYAGARDAQRYWQNILDKVDAVTDAGPRWTGPYYDPDAKTNDRIYTTRGGFLHDSMEVNPIEFGVLPSLAEGGDPDHLIALKYARDALADAGYGSGSHNGNGLKPFDPQRAGVVIGRGTYGNRGMASVLARGLFADQAIAMARALRPDLSDAELRELHDHFRGQLPVYNADMVGVLTPNVIAGLIANRLNMMGPNFIVDAACSSSLIALDAAVRELTSGRCDLMLTGGVHSQTPPQLYIQFCQIQALSHGDIRPFQKGANGILLGEGVGMLVLKRLADAERDGDRIYAVVKGIGTSSDGRAKGLLTPRLEGQVLALQRAYESSGIDPMTIDLIEAHGTGTEIGDRTEIETLKQIYSGRGTGPQIAVGSVKSMIAHCLPAAGSASMIKMALALHHKVLPPMICDEPNPALRLGETPFYINNETRPWIHGAAHPRRAAANAFGFGGINAHVVLEEYEPGRRERRQQVAVLHRPTPSELVTLGGDSITALLAKVDQALLHLRATPPATLAEVAHASGGLARGAHRLAIVADNEADLIKKLEQAREKLARPNPQPYKTRGGVYYGHGDAPGKVCFLYPGEGGQYPNMLADVAVHFPPVREAFDFMEKTGLASGMTARAPVLFPAPSGLDESARKALEDRMYEMDVAAESVFSASLGLQALLDALGFAPDAMLGHSTGENTALTACRVRRTTRREEIADSIRTLNKLSQQLEAEGQIAEGTLLTLGALKAPMREALLRDPGEMIVAMDNCPNQLVMFGPSAAADALREKLSAEGVICVTLPFGRAYHTPLFKPFADALREYFKTLDFGPGRCTLYSARSVGRFPSEPNAIRELAAQQWENPVRFTETLTRLYEDGYRVFVEVGPSGNLTSFVGDTLRAHDDVVAVACNSRRRHGVTQLHQTLGQLYAAGVAFQPGALYSHRDIDDLDLMAAPKTAKRRGITIDLQMPELSLPADWAPLKRRPAAAAVAERPANVVEATARAKVVPIKKPADTAAVALDPRSEMLRSHFALMQDFLDSQSRVLAAMTGTAPLPPMGSATSFAPSTIAPTASAPMRYPLLGRVIEQSRERLVCERRLDHRHDRFLQDHAIGGTPSVRNPALLPLTVVPFTFSMEILAEAAAKLVDGEGLHVIGFEESRGSRWLALDGDVLDIRIQVDRGPPQDGEQRVAGRIFALGKGGPATGTLVFESSVRLAAQYPQPPAMREWTSPTSQAAVANPDADLYRNGMFHGPRLQGVKHIERWGERSIEADIGTIATHDYFDFTAAPRFEFDAAALDAVGALAAYWVTEQHGWSYNCFPFRVGRCTLYAPPAAAGQLLRCRADTRFVGDTVVAADFDLAGTDGRLAMRIEQWEDRKFPTPQRFADFRLDPQTQQLSQPLLEGLLPDGIVLRRMPPFDEGFLDQGFAIWKRVLAHMALDDAELRAFYALPASGPRREEWLMGRIAAKDAARRWAQSQGVALAAADIGVDSDALGAPHLRIAALPGQAPPSVSISHSARCGVAAIAPAGMRIGVDYQPLAGVDADRVAIGALHDSEHALLAGLSGDAKLRTVVALWAAKEAAAKAAGSGLQGRPQDWHVIRYVGDASVGAADVQHGDARYVVMIYVPDGREVVALCLA</sequence>
<dbReference type="InterPro" id="IPR016039">
    <property type="entry name" value="Thiolase-like"/>
</dbReference>
<dbReference type="PROSITE" id="PS00606">
    <property type="entry name" value="KS3_1"/>
    <property type="match status" value="1"/>
</dbReference>
<dbReference type="GO" id="GO:0000287">
    <property type="term" value="F:magnesium ion binding"/>
    <property type="evidence" value="ECO:0007669"/>
    <property type="project" value="InterPro"/>
</dbReference>
<proteinExistence type="predicted"/>
<reference evidence="6" key="1">
    <citation type="submission" date="2020-03" db="EMBL/GenBank/DDBJ databases">
        <title>Solimonas marina sp. nov., isolated from deep seawater of the Pacific Ocean.</title>
        <authorList>
            <person name="Liu X."/>
            <person name="Lai Q."/>
            <person name="Sun F."/>
            <person name="Gai Y."/>
            <person name="Li G."/>
            <person name="Shao Z."/>
        </authorList>
    </citation>
    <scope>NUCLEOTIDE SEQUENCE</scope>
    <source>
        <strain evidence="6">C16B3</strain>
    </source>
</reference>
<dbReference type="PROSITE" id="PS52004">
    <property type="entry name" value="KS3_2"/>
    <property type="match status" value="1"/>
</dbReference>
<dbReference type="Pfam" id="PF00109">
    <property type="entry name" value="ketoacyl-synt"/>
    <property type="match status" value="1"/>
</dbReference>
<dbReference type="SMART" id="SM00827">
    <property type="entry name" value="PKS_AT"/>
    <property type="match status" value="1"/>
</dbReference>
<evidence type="ECO:0000256" key="2">
    <source>
        <dbReference type="ARBA" id="ARBA00022450"/>
    </source>
</evidence>
<dbReference type="PANTHER" id="PTHR43074">
    <property type="entry name" value="OMEGA-3 POLYUNSATURATED FATTY ACID SYNTHASE PFAB-RELATED"/>
    <property type="match status" value="1"/>
</dbReference>
<protein>
    <submittedName>
        <fullName evidence="6">Acyltransferase domain-containing protein</fullName>
    </submittedName>
</protein>
<dbReference type="GO" id="GO:0006633">
    <property type="term" value="P:fatty acid biosynthetic process"/>
    <property type="evidence" value="ECO:0007669"/>
    <property type="project" value="InterPro"/>
</dbReference>
<dbReference type="InterPro" id="IPR016035">
    <property type="entry name" value="Acyl_Trfase/lysoPLipase"/>
</dbReference>
<dbReference type="Gene3D" id="3.10.129.110">
    <property type="entry name" value="Polyketide synthase dehydratase"/>
    <property type="match status" value="1"/>
</dbReference>
<dbReference type="InterPro" id="IPR008278">
    <property type="entry name" value="4-PPantetheinyl_Trfase_dom"/>
</dbReference>
<name>A0A970B3M4_9GAMM</name>
<evidence type="ECO:0000256" key="4">
    <source>
        <dbReference type="ARBA" id="ARBA00022679"/>
    </source>
</evidence>
<keyword evidence="3" id="KW-0597">Phosphoprotein</keyword>
<gene>
    <name evidence="6" type="ORF">G7Y82_03710</name>
</gene>
<dbReference type="Gene3D" id="3.40.366.10">
    <property type="entry name" value="Malonyl-Coenzyme A Acyl Carrier Protein, domain 2"/>
    <property type="match status" value="1"/>
</dbReference>
<feature type="domain" description="Ketosynthase family 3 (KS3)" evidence="5">
    <location>
        <begin position="4"/>
        <end position="467"/>
    </location>
</feature>
<dbReference type="Proteomes" id="UP000653472">
    <property type="component" value="Unassembled WGS sequence"/>
</dbReference>
<dbReference type="Pfam" id="PF01648">
    <property type="entry name" value="ACPS"/>
    <property type="match status" value="1"/>
</dbReference>
<dbReference type="InterPro" id="IPR020841">
    <property type="entry name" value="PKS_Beta-ketoAc_synthase_dom"/>
</dbReference>
<dbReference type="EMBL" id="JAAVXB010000002">
    <property type="protein sequence ID" value="NKF21412.1"/>
    <property type="molecule type" value="Genomic_DNA"/>
</dbReference>
<dbReference type="RefSeq" id="WP_168146683.1">
    <property type="nucleotide sequence ID" value="NZ_JAAVXB010000002.1"/>
</dbReference>
<dbReference type="Gene3D" id="3.90.470.20">
    <property type="entry name" value="4'-phosphopantetheinyl transferase domain"/>
    <property type="match status" value="2"/>
</dbReference>
<keyword evidence="4" id="KW-0808">Transferase</keyword>
<keyword evidence="6" id="KW-0012">Acyltransferase</keyword>
<evidence type="ECO:0000313" key="7">
    <source>
        <dbReference type="Proteomes" id="UP000653472"/>
    </source>
</evidence>
<dbReference type="SMART" id="SM00825">
    <property type="entry name" value="PKS_KS"/>
    <property type="match status" value="1"/>
</dbReference>
<dbReference type="InterPro" id="IPR001227">
    <property type="entry name" value="Ac_transferase_dom_sf"/>
</dbReference>
<dbReference type="InterPro" id="IPR014031">
    <property type="entry name" value="Ketoacyl_synth_C"/>
</dbReference>
<dbReference type="InterPro" id="IPR032821">
    <property type="entry name" value="PKS_assoc"/>
</dbReference>
<dbReference type="SUPFAM" id="SSF56214">
    <property type="entry name" value="4'-phosphopantetheinyl transferase"/>
    <property type="match status" value="2"/>
</dbReference>
<evidence type="ECO:0000313" key="6">
    <source>
        <dbReference type="EMBL" id="NKF21412.1"/>
    </source>
</evidence>
<comment type="caution">
    <text evidence="6">The sequence shown here is derived from an EMBL/GenBank/DDBJ whole genome shotgun (WGS) entry which is preliminary data.</text>
</comment>
<dbReference type="InterPro" id="IPR014030">
    <property type="entry name" value="Ketoacyl_synth_N"/>
</dbReference>
<accession>A0A970B3M4</accession>
<dbReference type="Pfam" id="PF02801">
    <property type="entry name" value="Ketoacyl-synt_C"/>
    <property type="match status" value="1"/>
</dbReference>
<dbReference type="InterPro" id="IPR042104">
    <property type="entry name" value="PKS_dehydratase_sf"/>
</dbReference>
<dbReference type="SUPFAM" id="SSF53901">
    <property type="entry name" value="Thiolase-like"/>
    <property type="match status" value="1"/>
</dbReference>
<dbReference type="GO" id="GO:0008897">
    <property type="term" value="F:holo-[acyl-carrier-protein] synthase activity"/>
    <property type="evidence" value="ECO:0007669"/>
    <property type="project" value="InterPro"/>
</dbReference>
<evidence type="ECO:0000256" key="1">
    <source>
        <dbReference type="ARBA" id="ARBA00005194"/>
    </source>
</evidence>
<keyword evidence="2" id="KW-0596">Phosphopantetheine</keyword>
<dbReference type="SUPFAM" id="SSF52151">
    <property type="entry name" value="FabD/lysophospholipase-like"/>
    <property type="match status" value="1"/>
</dbReference>
<dbReference type="GO" id="GO:0004315">
    <property type="term" value="F:3-oxoacyl-[acyl-carrier-protein] synthase activity"/>
    <property type="evidence" value="ECO:0007669"/>
    <property type="project" value="InterPro"/>
</dbReference>
<dbReference type="CDD" id="cd00833">
    <property type="entry name" value="PKS"/>
    <property type="match status" value="1"/>
</dbReference>
<evidence type="ECO:0000256" key="3">
    <source>
        <dbReference type="ARBA" id="ARBA00022553"/>
    </source>
</evidence>
<dbReference type="Pfam" id="PF00698">
    <property type="entry name" value="Acyl_transf_1"/>
    <property type="match status" value="1"/>
</dbReference>
<dbReference type="Gene3D" id="3.30.70.250">
    <property type="entry name" value="Malonyl-CoA ACP transacylase, ACP-binding"/>
    <property type="match status" value="1"/>
</dbReference>
<dbReference type="InterPro" id="IPR052568">
    <property type="entry name" value="PKS-FAS_Synthase"/>
</dbReference>
<keyword evidence="7" id="KW-1185">Reference proteome</keyword>
<dbReference type="PANTHER" id="PTHR43074:SF1">
    <property type="entry name" value="BETA-KETOACYL SYNTHASE FAMILY PROTEIN-RELATED"/>
    <property type="match status" value="1"/>
</dbReference>
<comment type="pathway">
    <text evidence="1">Lipid metabolism; fatty acid biosynthesis.</text>
</comment>
<dbReference type="Pfam" id="PF16197">
    <property type="entry name" value="KAsynt_C_assoc"/>
    <property type="match status" value="1"/>
</dbReference>
<dbReference type="InterPro" id="IPR037143">
    <property type="entry name" value="4-PPantetheinyl_Trfase_dom_sf"/>
</dbReference>
<dbReference type="InterPro" id="IPR018201">
    <property type="entry name" value="Ketoacyl_synth_AS"/>
</dbReference>
<dbReference type="InterPro" id="IPR014043">
    <property type="entry name" value="Acyl_transferase_dom"/>
</dbReference>